<dbReference type="PANTHER" id="PTHR23502">
    <property type="entry name" value="MAJOR FACILITATOR SUPERFAMILY"/>
    <property type="match status" value="1"/>
</dbReference>
<feature type="transmembrane region" description="Helical" evidence="6">
    <location>
        <begin position="148"/>
        <end position="168"/>
    </location>
</feature>
<feature type="transmembrane region" description="Helical" evidence="6">
    <location>
        <begin position="206"/>
        <end position="233"/>
    </location>
</feature>
<dbReference type="EMBL" id="ML986494">
    <property type="protein sequence ID" value="KAF2276224.1"/>
    <property type="molecule type" value="Genomic_DNA"/>
</dbReference>
<keyword evidence="9" id="KW-1185">Reference proteome</keyword>
<feature type="region of interest" description="Disordered" evidence="5">
    <location>
        <begin position="1"/>
        <end position="84"/>
    </location>
</feature>
<dbReference type="InterPro" id="IPR036259">
    <property type="entry name" value="MFS_trans_sf"/>
</dbReference>
<dbReference type="InterPro" id="IPR005829">
    <property type="entry name" value="Sugar_transporter_CS"/>
</dbReference>
<dbReference type="Pfam" id="PF07690">
    <property type="entry name" value="MFS_1"/>
    <property type="match status" value="1"/>
</dbReference>
<dbReference type="AlphaFoldDB" id="A0A6A6JJ07"/>
<dbReference type="FunFam" id="1.20.1250.20:FF:000460">
    <property type="entry name" value="MFS multidrug transporter, putative"/>
    <property type="match status" value="1"/>
</dbReference>
<accession>A0A6A6JJ07</accession>
<feature type="transmembrane region" description="Helical" evidence="6">
    <location>
        <begin position="429"/>
        <end position="448"/>
    </location>
</feature>
<dbReference type="RefSeq" id="XP_033653763.1">
    <property type="nucleotide sequence ID" value="XM_033802881.1"/>
</dbReference>
<dbReference type="SUPFAM" id="SSF103473">
    <property type="entry name" value="MFS general substrate transporter"/>
    <property type="match status" value="1"/>
</dbReference>
<feature type="transmembrane region" description="Helical" evidence="6">
    <location>
        <begin position="388"/>
        <end position="408"/>
    </location>
</feature>
<feature type="compositionally biased region" description="Basic residues" evidence="5">
    <location>
        <begin position="65"/>
        <end position="74"/>
    </location>
</feature>
<keyword evidence="4 6" id="KW-0472">Membrane</keyword>
<dbReference type="InterPro" id="IPR011701">
    <property type="entry name" value="MFS"/>
</dbReference>
<dbReference type="OrthoDB" id="5296287at2759"/>
<protein>
    <submittedName>
        <fullName evidence="8">MFS general substrate transporter</fullName>
    </submittedName>
</protein>
<proteinExistence type="predicted"/>
<dbReference type="CDD" id="cd17323">
    <property type="entry name" value="MFS_Tpo1_MDR_like"/>
    <property type="match status" value="1"/>
</dbReference>
<feature type="domain" description="Major facilitator superfamily (MFS) profile" evidence="7">
    <location>
        <begin position="114"/>
        <end position="551"/>
    </location>
</feature>
<dbReference type="InterPro" id="IPR020846">
    <property type="entry name" value="MFS_dom"/>
</dbReference>
<dbReference type="GO" id="GO:0042908">
    <property type="term" value="P:xenobiotic transport"/>
    <property type="evidence" value="ECO:0007669"/>
    <property type="project" value="UniProtKB-ARBA"/>
</dbReference>
<dbReference type="PANTHER" id="PTHR23502:SF33">
    <property type="entry name" value="MAJOR FACILITATOR SUPERFAMILY (MFS) PROFILE DOMAIN-CONTAINING PROTEIN-RELATED"/>
    <property type="match status" value="1"/>
</dbReference>
<dbReference type="Proteomes" id="UP000800097">
    <property type="component" value="Unassembled WGS sequence"/>
</dbReference>
<dbReference type="PROSITE" id="PS00216">
    <property type="entry name" value="SUGAR_TRANSPORT_1"/>
    <property type="match status" value="1"/>
</dbReference>
<reference evidence="8" key="1">
    <citation type="journal article" date="2020" name="Stud. Mycol.">
        <title>101 Dothideomycetes genomes: a test case for predicting lifestyles and emergence of pathogens.</title>
        <authorList>
            <person name="Haridas S."/>
            <person name="Albert R."/>
            <person name="Binder M."/>
            <person name="Bloem J."/>
            <person name="Labutti K."/>
            <person name="Salamov A."/>
            <person name="Andreopoulos B."/>
            <person name="Baker S."/>
            <person name="Barry K."/>
            <person name="Bills G."/>
            <person name="Bluhm B."/>
            <person name="Cannon C."/>
            <person name="Castanera R."/>
            <person name="Culley D."/>
            <person name="Daum C."/>
            <person name="Ezra D."/>
            <person name="Gonzalez J."/>
            <person name="Henrissat B."/>
            <person name="Kuo A."/>
            <person name="Liang C."/>
            <person name="Lipzen A."/>
            <person name="Lutzoni F."/>
            <person name="Magnuson J."/>
            <person name="Mondo S."/>
            <person name="Nolan M."/>
            <person name="Ohm R."/>
            <person name="Pangilinan J."/>
            <person name="Park H.-J."/>
            <person name="Ramirez L."/>
            <person name="Alfaro M."/>
            <person name="Sun H."/>
            <person name="Tritt A."/>
            <person name="Yoshinaga Y."/>
            <person name="Zwiers L.-H."/>
            <person name="Turgeon B."/>
            <person name="Goodwin S."/>
            <person name="Spatafora J."/>
            <person name="Crous P."/>
            <person name="Grigoriev I."/>
        </authorList>
    </citation>
    <scope>NUCLEOTIDE SEQUENCE</scope>
    <source>
        <strain evidence="8">CBS 379.55</strain>
    </source>
</reference>
<feature type="transmembrane region" description="Helical" evidence="6">
    <location>
        <begin position="240"/>
        <end position="263"/>
    </location>
</feature>
<evidence type="ECO:0000313" key="9">
    <source>
        <dbReference type="Proteomes" id="UP000800097"/>
    </source>
</evidence>
<dbReference type="GO" id="GO:0140115">
    <property type="term" value="P:export across plasma membrane"/>
    <property type="evidence" value="ECO:0007669"/>
    <property type="project" value="UniProtKB-ARBA"/>
</dbReference>
<feature type="transmembrane region" description="Helical" evidence="6">
    <location>
        <begin position="454"/>
        <end position="477"/>
    </location>
</feature>
<feature type="transmembrane region" description="Helical" evidence="6">
    <location>
        <begin position="489"/>
        <end position="510"/>
    </location>
</feature>
<evidence type="ECO:0000256" key="6">
    <source>
        <dbReference type="SAM" id="Phobius"/>
    </source>
</evidence>
<feature type="transmembrane region" description="Helical" evidence="6">
    <location>
        <begin position="112"/>
        <end position="136"/>
    </location>
</feature>
<gene>
    <name evidence="8" type="ORF">EI97DRAFT_52847</name>
</gene>
<feature type="transmembrane region" description="Helical" evidence="6">
    <location>
        <begin position="269"/>
        <end position="288"/>
    </location>
</feature>
<dbReference type="GeneID" id="54556056"/>
<evidence type="ECO:0000256" key="5">
    <source>
        <dbReference type="SAM" id="MobiDB-lite"/>
    </source>
</evidence>
<evidence type="ECO:0000313" key="8">
    <source>
        <dbReference type="EMBL" id="KAF2276224.1"/>
    </source>
</evidence>
<keyword evidence="2 6" id="KW-0812">Transmembrane</keyword>
<evidence type="ECO:0000256" key="3">
    <source>
        <dbReference type="ARBA" id="ARBA00022989"/>
    </source>
</evidence>
<feature type="compositionally biased region" description="Basic and acidic residues" evidence="5">
    <location>
        <begin position="75"/>
        <end position="84"/>
    </location>
</feature>
<sequence>MASDSEKYEGRKSLSIDNSSTKHSISKDSQAVDTVNVPPGDSNHSNPDPAVKEDDLEGGNLARYLSRKSTRSHKGRLEPEKYPLMDGEKGLVGWESQDDPANPRNFPQKTKWFILGMISALTFLSPFASTICAPALPFINAALHNTSAIRGSFAVSIFVLGFAIGPLFLSPLSEIYGRRIILNIANLFFCAFSLGCALSPNLAGLLVMRLLAGMGGSACLTIGSGVISDLFVIEERGKAMAIYSMGVLWGPVIGPIIGGFVAQRAGWRWVFWVPFIASTVICTAIAVLNRETNPVVLMNWKTNKLRKETGRPELENVYLHGKPAHLRSPRSILTRGIFVPLKLLFMSPIVLLLSLYISFVFGLLYMLFTTVTPTFVRTYGFSPELSGLAYLGIGLGAMLGIVVVARTSDSTVVKLTKRNKGIYEPEMRLPLMVFFGMLIPAGLFWYGWSTEKHTHWISPILSLLPFGFGMMGLFAPMQTYLIDAFPTHAASAVAAMTTLRCLFGGLLPLAGPSMFGRLGLGWGNSLLGFIGVAMVPVPVAIWKYGGYVRKRWPVDL</sequence>
<feature type="compositionally biased region" description="Basic and acidic residues" evidence="5">
    <location>
        <begin position="1"/>
        <end position="14"/>
    </location>
</feature>
<comment type="subcellular location">
    <subcellularLocation>
        <location evidence="1">Membrane</location>
        <topology evidence="1">Multi-pass membrane protein</topology>
    </subcellularLocation>
</comment>
<evidence type="ECO:0000256" key="1">
    <source>
        <dbReference type="ARBA" id="ARBA00004141"/>
    </source>
</evidence>
<evidence type="ECO:0000256" key="4">
    <source>
        <dbReference type="ARBA" id="ARBA00023136"/>
    </source>
</evidence>
<dbReference type="GO" id="GO:0016020">
    <property type="term" value="C:membrane"/>
    <property type="evidence" value="ECO:0007669"/>
    <property type="project" value="UniProtKB-SubCell"/>
</dbReference>
<dbReference type="PROSITE" id="PS50850">
    <property type="entry name" value="MFS"/>
    <property type="match status" value="1"/>
</dbReference>
<dbReference type="Gene3D" id="1.20.1250.20">
    <property type="entry name" value="MFS general substrate transporter like domains"/>
    <property type="match status" value="1"/>
</dbReference>
<evidence type="ECO:0000256" key="2">
    <source>
        <dbReference type="ARBA" id="ARBA00022692"/>
    </source>
</evidence>
<dbReference type="GO" id="GO:0022857">
    <property type="term" value="F:transmembrane transporter activity"/>
    <property type="evidence" value="ECO:0007669"/>
    <property type="project" value="InterPro"/>
</dbReference>
<feature type="transmembrane region" description="Helical" evidence="6">
    <location>
        <begin position="522"/>
        <end position="542"/>
    </location>
</feature>
<feature type="transmembrane region" description="Helical" evidence="6">
    <location>
        <begin position="343"/>
        <end position="368"/>
    </location>
</feature>
<keyword evidence="3 6" id="KW-1133">Transmembrane helix</keyword>
<organism evidence="8 9">
    <name type="scientific">Westerdykella ornata</name>
    <dbReference type="NCBI Taxonomy" id="318751"/>
    <lineage>
        <taxon>Eukaryota</taxon>
        <taxon>Fungi</taxon>
        <taxon>Dikarya</taxon>
        <taxon>Ascomycota</taxon>
        <taxon>Pezizomycotina</taxon>
        <taxon>Dothideomycetes</taxon>
        <taxon>Pleosporomycetidae</taxon>
        <taxon>Pleosporales</taxon>
        <taxon>Sporormiaceae</taxon>
        <taxon>Westerdykella</taxon>
    </lineage>
</organism>
<name>A0A6A6JJ07_WESOR</name>
<evidence type="ECO:0000259" key="7">
    <source>
        <dbReference type="PROSITE" id="PS50850"/>
    </source>
</evidence>
<feature type="transmembrane region" description="Helical" evidence="6">
    <location>
        <begin position="180"/>
        <end position="200"/>
    </location>
</feature>
<feature type="compositionally biased region" description="Polar residues" evidence="5">
    <location>
        <begin position="15"/>
        <end position="33"/>
    </location>
</feature>